<dbReference type="PANTHER" id="PTHR42808:SF3">
    <property type="entry name" value="HYDROXYSTEROID DEHYDROGENASE-LIKE PROTEIN 2"/>
    <property type="match status" value="1"/>
</dbReference>
<dbReference type="Gene3D" id="3.40.50.720">
    <property type="entry name" value="NAD(P)-binding Rossmann-like Domain"/>
    <property type="match status" value="1"/>
</dbReference>
<dbReference type="InterPro" id="IPR036291">
    <property type="entry name" value="NAD(P)-bd_dom_sf"/>
</dbReference>
<comment type="similarity">
    <text evidence="3">Belongs to the short-chain dehydrogenases/reductases (SDR) family.</text>
</comment>
<dbReference type="AlphaFoldDB" id="A0A5C5G838"/>
<evidence type="ECO:0000256" key="4">
    <source>
        <dbReference type="ARBA" id="ARBA00022857"/>
    </source>
</evidence>
<keyword evidence="4" id="KW-0521">NADP</keyword>
<evidence type="ECO:0000256" key="8">
    <source>
        <dbReference type="ARBA" id="ARBA00040243"/>
    </source>
</evidence>
<dbReference type="InterPro" id="IPR002347">
    <property type="entry name" value="SDR_fam"/>
</dbReference>
<dbReference type="SUPFAM" id="SSF51735">
    <property type="entry name" value="NAD(P)-binding Rossmann-fold domains"/>
    <property type="match status" value="1"/>
</dbReference>
<evidence type="ECO:0000256" key="7">
    <source>
        <dbReference type="ARBA" id="ARBA00023140"/>
    </source>
</evidence>
<evidence type="ECO:0000256" key="1">
    <source>
        <dbReference type="ARBA" id="ARBA00004173"/>
    </source>
</evidence>
<dbReference type="PRINTS" id="PR00081">
    <property type="entry name" value="GDHRDH"/>
</dbReference>
<gene>
    <name evidence="9" type="ORF">DMC30DRAFT_412908</name>
</gene>
<accession>A0A5C5G838</accession>
<dbReference type="GO" id="GO:0005739">
    <property type="term" value="C:mitochondrion"/>
    <property type="evidence" value="ECO:0007669"/>
    <property type="project" value="UniProtKB-SubCell"/>
</dbReference>
<dbReference type="STRING" id="5288.A0A5C5G838"/>
<dbReference type="EMBL" id="SOZI01000001">
    <property type="protein sequence ID" value="TNY24669.1"/>
    <property type="molecule type" value="Genomic_DNA"/>
</dbReference>
<comment type="caution">
    <text evidence="9">The sequence shown here is derived from an EMBL/GenBank/DDBJ whole genome shotgun (WGS) entry which is preliminary data.</text>
</comment>
<sequence>MPLARNPSVFVSGGSRGIGLAIALKLAKEAGAKVTIAAKTAEPHPKLPGTIYTAAEAIEEAGGTALPLVVDIRQEAQAIEETASKFGGIDIVINNASAISLTDSQNTSVKVFDLMNAINGRGTFLVSKLATPHLLDSASRSRNPHILTLAPPLRGNLSPETLGPCTAYAMAKLGMSLATVGLAGELKGKVGVNALWPLTYISTEAIRMLIGSQGREKNARHPSIVADAAFAMLEEDGKSYSGAFEIDELVLRHMRGCASLTTQDLQRYSPTPDTPFSDLHEDLFIPQWVRDEVARLRGEGDAAEGGEVHG</sequence>
<evidence type="ECO:0000313" key="10">
    <source>
        <dbReference type="Proteomes" id="UP000311382"/>
    </source>
</evidence>
<dbReference type="NCBIfam" id="NF006133">
    <property type="entry name" value="PRK08278.1"/>
    <property type="match status" value="1"/>
</dbReference>
<evidence type="ECO:0000256" key="5">
    <source>
        <dbReference type="ARBA" id="ARBA00023002"/>
    </source>
</evidence>
<dbReference type="OrthoDB" id="5327538at2759"/>
<evidence type="ECO:0000256" key="2">
    <source>
        <dbReference type="ARBA" id="ARBA00004275"/>
    </source>
</evidence>
<keyword evidence="5" id="KW-0560">Oxidoreductase</keyword>
<evidence type="ECO:0000256" key="6">
    <source>
        <dbReference type="ARBA" id="ARBA00023128"/>
    </source>
</evidence>
<proteinExistence type="inferred from homology"/>
<dbReference type="PANTHER" id="PTHR42808">
    <property type="entry name" value="HYDROXYSTEROID DEHYDROGENASE-LIKE PROTEIN 2"/>
    <property type="match status" value="1"/>
</dbReference>
<dbReference type="InterPro" id="IPR051935">
    <property type="entry name" value="HSDL2"/>
</dbReference>
<dbReference type="FunFam" id="3.40.50.720:FF:000301">
    <property type="entry name" value="Hydroxysteroid dehydrogenase like 2"/>
    <property type="match status" value="1"/>
</dbReference>
<organism evidence="9 10">
    <name type="scientific">Rhodotorula diobovata</name>
    <dbReference type="NCBI Taxonomy" id="5288"/>
    <lineage>
        <taxon>Eukaryota</taxon>
        <taxon>Fungi</taxon>
        <taxon>Dikarya</taxon>
        <taxon>Basidiomycota</taxon>
        <taxon>Pucciniomycotina</taxon>
        <taxon>Microbotryomycetes</taxon>
        <taxon>Sporidiobolales</taxon>
        <taxon>Sporidiobolaceae</taxon>
        <taxon>Rhodotorula</taxon>
    </lineage>
</organism>
<evidence type="ECO:0000256" key="3">
    <source>
        <dbReference type="ARBA" id="ARBA00006484"/>
    </source>
</evidence>
<keyword evidence="7" id="KW-0576">Peroxisome</keyword>
<protein>
    <recommendedName>
        <fullName evidence="8">Hydroxysteroid dehydrogenase-like protein 2</fullName>
    </recommendedName>
</protein>
<dbReference type="GO" id="GO:0016491">
    <property type="term" value="F:oxidoreductase activity"/>
    <property type="evidence" value="ECO:0007669"/>
    <property type="project" value="UniProtKB-KW"/>
</dbReference>
<dbReference type="GO" id="GO:0005777">
    <property type="term" value="C:peroxisome"/>
    <property type="evidence" value="ECO:0007669"/>
    <property type="project" value="UniProtKB-SubCell"/>
</dbReference>
<reference evidence="9 10" key="1">
    <citation type="submission" date="2019-03" db="EMBL/GenBank/DDBJ databases">
        <title>Rhodosporidium diobovatum UCD-FST 08-225 genome sequencing, assembly, and annotation.</title>
        <authorList>
            <person name="Fakankun I.U."/>
            <person name="Fristensky B."/>
            <person name="Levin D.B."/>
        </authorList>
    </citation>
    <scope>NUCLEOTIDE SEQUENCE [LARGE SCALE GENOMIC DNA]</scope>
    <source>
        <strain evidence="9 10">UCD-FST 08-225</strain>
    </source>
</reference>
<comment type="subcellular location">
    <subcellularLocation>
        <location evidence="1">Mitochondrion</location>
    </subcellularLocation>
    <subcellularLocation>
        <location evidence="2">Peroxisome</location>
    </subcellularLocation>
</comment>
<name>A0A5C5G838_9BASI</name>
<evidence type="ECO:0000313" key="9">
    <source>
        <dbReference type="EMBL" id="TNY24669.1"/>
    </source>
</evidence>
<keyword evidence="6" id="KW-0496">Mitochondrion</keyword>
<dbReference type="Proteomes" id="UP000311382">
    <property type="component" value="Unassembled WGS sequence"/>
</dbReference>
<dbReference type="Pfam" id="PF00106">
    <property type="entry name" value="adh_short"/>
    <property type="match status" value="1"/>
</dbReference>
<keyword evidence="10" id="KW-1185">Reference proteome</keyword>